<dbReference type="EMBL" id="JACCFJ010000001">
    <property type="protein sequence ID" value="NYI86463.1"/>
    <property type="molecule type" value="Genomic_DNA"/>
</dbReference>
<feature type="compositionally biased region" description="Pro residues" evidence="2">
    <location>
        <begin position="252"/>
        <end position="262"/>
    </location>
</feature>
<dbReference type="InterPro" id="IPR000030">
    <property type="entry name" value="PPE_dom"/>
</dbReference>
<evidence type="ECO:0000313" key="5">
    <source>
        <dbReference type="Proteomes" id="UP000587002"/>
    </source>
</evidence>
<feature type="compositionally biased region" description="Gly residues" evidence="2">
    <location>
        <begin position="266"/>
        <end position="318"/>
    </location>
</feature>
<feature type="compositionally biased region" description="Basic and acidic residues" evidence="2">
    <location>
        <begin position="36"/>
        <end position="55"/>
    </location>
</feature>
<dbReference type="Pfam" id="PF00823">
    <property type="entry name" value="PPE"/>
    <property type="match status" value="1"/>
</dbReference>
<evidence type="ECO:0000313" key="4">
    <source>
        <dbReference type="EMBL" id="NYI86463.1"/>
    </source>
</evidence>
<gene>
    <name evidence="4" type="ORF">HNR68_005093</name>
</gene>
<dbReference type="SUPFAM" id="SSF140459">
    <property type="entry name" value="PE/PPE dimer-like"/>
    <property type="match status" value="1"/>
</dbReference>
<name>A0A853AUV9_9PSEU</name>
<dbReference type="RefSeq" id="WP_179724225.1">
    <property type="nucleotide sequence ID" value="NZ_BAABFH010000001.1"/>
</dbReference>
<dbReference type="Gene3D" id="1.20.1260.20">
    <property type="entry name" value="PPE superfamily"/>
    <property type="match status" value="1"/>
</dbReference>
<protein>
    <recommendedName>
        <fullName evidence="3">PPE domain-containing protein</fullName>
    </recommendedName>
</protein>
<proteinExistence type="inferred from homology"/>
<organism evidence="4 5">
    <name type="scientific">Saccharopolyspora hordei</name>
    <dbReference type="NCBI Taxonomy" id="1838"/>
    <lineage>
        <taxon>Bacteria</taxon>
        <taxon>Bacillati</taxon>
        <taxon>Actinomycetota</taxon>
        <taxon>Actinomycetes</taxon>
        <taxon>Pseudonocardiales</taxon>
        <taxon>Pseudonocardiaceae</taxon>
        <taxon>Saccharopolyspora</taxon>
    </lineage>
</organism>
<feature type="region of interest" description="Disordered" evidence="2">
    <location>
        <begin position="36"/>
        <end position="58"/>
    </location>
</feature>
<sequence length="472" mass="46659">MGFGDWVGDRINDVKTAVHDAGATVLGYDTMAEKEAKERAEKASKAGERERDQLDQRNQALQDEVYGFDPPGISQCVNWSSFSHAEIYRTNQDTIKEAQANEVGDAWVKFGKALRERGEKFDTKLKEIISGGWQGEAAEQAKTLGEPVRKWMEGSGAAFEMTGNNLKTVSSAAGQVKATVPEPEGHSWGRTAVATIAAGPFGAGGDALAQMKEREEAEKAAQETMARVYSPTFTNVDAQMPKYQTPEGRTVCPPPVPPPPPTDWGRGMGDPGGLSNGSVTGGGGPGGTGGGPGGYSGVGSGGPGGHGGGYGSGGGGGYTPPSQTGSQWASDDPTKLPGPGTFGPGGPGGGAGSIGSGGGAAAMVGGLGAGGAGAAGLGRGAAGAGGMAAGGRAGAGGLGAGGGTGAGATGAAGAAGARGAGGARGMMGGMGAGARGGKGGEDEEHERPSWLEEQDDIWMNDMPKTAPPVLGE</sequence>
<feature type="region of interest" description="Disordered" evidence="2">
    <location>
        <begin position="401"/>
        <end position="472"/>
    </location>
</feature>
<comment type="similarity">
    <text evidence="1">Belongs to the mycobacterial PPE family.</text>
</comment>
<keyword evidence="5" id="KW-1185">Reference proteome</keyword>
<dbReference type="AlphaFoldDB" id="A0A853AUV9"/>
<feature type="compositionally biased region" description="Gly residues" evidence="2">
    <location>
        <begin position="416"/>
        <end position="437"/>
    </location>
</feature>
<evidence type="ECO:0000256" key="1">
    <source>
        <dbReference type="ARBA" id="ARBA00010652"/>
    </source>
</evidence>
<evidence type="ECO:0000256" key="2">
    <source>
        <dbReference type="SAM" id="MobiDB-lite"/>
    </source>
</evidence>
<comment type="caution">
    <text evidence="4">The sequence shown here is derived from an EMBL/GenBank/DDBJ whole genome shotgun (WGS) entry which is preliminary data.</text>
</comment>
<dbReference type="Proteomes" id="UP000587002">
    <property type="component" value="Unassembled WGS sequence"/>
</dbReference>
<feature type="region of interest" description="Disordered" evidence="2">
    <location>
        <begin position="243"/>
        <end position="353"/>
    </location>
</feature>
<reference evidence="4 5" key="1">
    <citation type="submission" date="2020-07" db="EMBL/GenBank/DDBJ databases">
        <title>Sequencing the genomes of 1000 actinobacteria strains.</title>
        <authorList>
            <person name="Klenk H.-P."/>
        </authorList>
    </citation>
    <scope>NUCLEOTIDE SEQUENCE [LARGE SCALE GENOMIC DNA]</scope>
    <source>
        <strain evidence="4 5">DSM 44065</strain>
    </source>
</reference>
<evidence type="ECO:0000259" key="3">
    <source>
        <dbReference type="Pfam" id="PF00823"/>
    </source>
</evidence>
<accession>A0A853AUV9</accession>
<feature type="domain" description="PPE" evidence="3">
    <location>
        <begin position="105"/>
        <end position="235"/>
    </location>
</feature>
<feature type="compositionally biased region" description="Gly residues" evidence="2">
    <location>
        <begin position="340"/>
        <end position="353"/>
    </location>
</feature>
<feature type="compositionally biased region" description="Gly residues" evidence="2">
    <location>
        <begin position="401"/>
        <end position="410"/>
    </location>
</feature>
<dbReference type="InterPro" id="IPR038332">
    <property type="entry name" value="PPE_sf"/>
</dbReference>